<reference evidence="8" key="2">
    <citation type="journal article" date="2014" name="ISME J.">
        <title>Microbial stratification in low pH oxic and suboxic macroscopic growths along an acid mine drainage.</title>
        <authorList>
            <person name="Mendez-Garcia C."/>
            <person name="Mesa V."/>
            <person name="Sprenger R.R."/>
            <person name="Richter M."/>
            <person name="Diez M.S."/>
            <person name="Solano J."/>
            <person name="Bargiela R."/>
            <person name="Golyshina O.V."/>
            <person name="Manteca A."/>
            <person name="Ramos J.L."/>
            <person name="Gallego J.R."/>
            <person name="Llorente I."/>
            <person name="Martins Dos Santos V.A."/>
            <person name="Jensen O.N."/>
            <person name="Pelaez A.I."/>
            <person name="Sanchez J."/>
            <person name="Ferrer M."/>
        </authorList>
    </citation>
    <scope>NUCLEOTIDE SEQUENCE</scope>
</reference>
<feature type="transmembrane region" description="Helical" evidence="7">
    <location>
        <begin position="416"/>
        <end position="438"/>
    </location>
</feature>
<name>T1A0D1_9ZZZZ</name>
<gene>
    <name evidence="8" type="ORF">B1B_11264</name>
</gene>
<evidence type="ECO:0000256" key="3">
    <source>
        <dbReference type="ARBA" id="ARBA00022692"/>
    </source>
</evidence>
<evidence type="ECO:0000256" key="4">
    <source>
        <dbReference type="ARBA" id="ARBA00022989"/>
    </source>
</evidence>
<reference evidence="8" key="1">
    <citation type="submission" date="2013-08" db="EMBL/GenBank/DDBJ databases">
        <authorList>
            <person name="Mendez C."/>
            <person name="Richter M."/>
            <person name="Ferrer M."/>
            <person name="Sanchez J."/>
        </authorList>
    </citation>
    <scope>NUCLEOTIDE SEQUENCE</scope>
</reference>
<feature type="transmembrane region" description="Helical" evidence="7">
    <location>
        <begin position="176"/>
        <end position="195"/>
    </location>
</feature>
<evidence type="ECO:0000256" key="2">
    <source>
        <dbReference type="ARBA" id="ARBA00022475"/>
    </source>
</evidence>
<feature type="transmembrane region" description="Helical" evidence="7">
    <location>
        <begin position="108"/>
        <end position="130"/>
    </location>
</feature>
<proteinExistence type="predicted"/>
<protein>
    <submittedName>
        <fullName evidence="8">Uncharacterized protein</fullName>
    </submittedName>
</protein>
<dbReference type="InterPro" id="IPR050833">
    <property type="entry name" value="Poly_Biosynth_Transport"/>
</dbReference>
<feature type="transmembrane region" description="Helical" evidence="7">
    <location>
        <begin position="64"/>
        <end position="87"/>
    </location>
</feature>
<feature type="transmembrane region" description="Helical" evidence="7">
    <location>
        <begin position="233"/>
        <end position="254"/>
    </location>
</feature>
<keyword evidence="2" id="KW-1003">Cell membrane</keyword>
<feature type="transmembrane region" description="Helical" evidence="7">
    <location>
        <begin position="31"/>
        <end position="52"/>
    </location>
</feature>
<feature type="transmembrane region" description="Helical" evidence="7">
    <location>
        <begin position="450"/>
        <end position="468"/>
    </location>
</feature>
<keyword evidence="5 7" id="KW-0472">Membrane</keyword>
<evidence type="ECO:0000256" key="6">
    <source>
        <dbReference type="SAM" id="MobiDB-lite"/>
    </source>
</evidence>
<feature type="transmembrane region" description="Helical" evidence="7">
    <location>
        <begin position="357"/>
        <end position="379"/>
    </location>
</feature>
<evidence type="ECO:0000313" key="8">
    <source>
        <dbReference type="EMBL" id="EQD50368.1"/>
    </source>
</evidence>
<feature type="transmembrane region" description="Helical" evidence="7">
    <location>
        <begin position="480"/>
        <end position="498"/>
    </location>
</feature>
<feature type="transmembrane region" description="Helical" evidence="7">
    <location>
        <begin position="274"/>
        <end position="299"/>
    </location>
</feature>
<sequence>MANPPAVPFSGQVPVSEELPPRAYSLTVNSAGVFLAAITIQFVGFIGSLVLYKYVGVTASLQALLGLVQLFLGIGSAINSLGDFGLGGGYRFFIARGKSATDNTGTYLLLRLVICGLAAALMLTLAPISFAGATLASNGPELIALGLFLLLPIIWTGEQIYQSYYIGVGNSVKAQYPYLVEVLVRTPLIIVAAFLSPTLFGLTIAYFVGAIASAIYCLPFFRAFVRRYKKSEAILLLKFSWPLLGALGLSYIAANAMPFVVNATLGLQAVNNFLVANGFRVLVLALPAAVAAPLFPYLAKLHKREQYEAIREGTWQAIRYTSMLVVPAVLALVIYRVNILNILTNSLYAQTAATPLAILVASTIPAAITGLIAAGLSAIGWRRLELYLTAFQVIALFAIAFVLLPPYGILPASDGLIAASLAVLTSSVAAFIWNAIAMHRLMDVQVHPKSIGMIALSALLAFVAVGRLNSVVSISRYYELAVGVLLGFGVYFIVLALVGELTKEDVLRVGRSIGLPDRLLGPLSRMCWRPLTPRLEPVRPGRGRGFTSGDIPEMEREEEVASEGDPPLS</sequence>
<feature type="transmembrane region" description="Helical" evidence="7">
    <location>
        <begin position="386"/>
        <end position="404"/>
    </location>
</feature>
<dbReference type="EMBL" id="AUZY01007297">
    <property type="protein sequence ID" value="EQD50368.1"/>
    <property type="molecule type" value="Genomic_DNA"/>
</dbReference>
<dbReference type="GO" id="GO:0005886">
    <property type="term" value="C:plasma membrane"/>
    <property type="evidence" value="ECO:0007669"/>
    <property type="project" value="UniProtKB-SubCell"/>
</dbReference>
<comment type="caution">
    <text evidence="8">The sequence shown here is derived from an EMBL/GenBank/DDBJ whole genome shotgun (WGS) entry which is preliminary data.</text>
</comment>
<feature type="transmembrane region" description="Helical" evidence="7">
    <location>
        <begin position="142"/>
        <end position="164"/>
    </location>
</feature>
<feature type="region of interest" description="Disordered" evidence="6">
    <location>
        <begin position="539"/>
        <end position="569"/>
    </location>
</feature>
<evidence type="ECO:0000256" key="5">
    <source>
        <dbReference type="ARBA" id="ARBA00023136"/>
    </source>
</evidence>
<dbReference type="PANTHER" id="PTHR30250">
    <property type="entry name" value="PST FAMILY PREDICTED COLANIC ACID TRANSPORTER"/>
    <property type="match status" value="1"/>
</dbReference>
<evidence type="ECO:0000256" key="7">
    <source>
        <dbReference type="SAM" id="Phobius"/>
    </source>
</evidence>
<accession>T1A0D1</accession>
<dbReference type="PANTHER" id="PTHR30250:SF11">
    <property type="entry name" value="O-ANTIGEN TRANSPORTER-RELATED"/>
    <property type="match status" value="1"/>
</dbReference>
<organism evidence="8">
    <name type="scientific">mine drainage metagenome</name>
    <dbReference type="NCBI Taxonomy" id="410659"/>
    <lineage>
        <taxon>unclassified sequences</taxon>
        <taxon>metagenomes</taxon>
        <taxon>ecological metagenomes</taxon>
    </lineage>
</organism>
<keyword evidence="4 7" id="KW-1133">Transmembrane helix</keyword>
<feature type="transmembrane region" description="Helical" evidence="7">
    <location>
        <begin position="201"/>
        <end position="221"/>
    </location>
</feature>
<keyword evidence="3 7" id="KW-0812">Transmembrane</keyword>
<comment type="subcellular location">
    <subcellularLocation>
        <location evidence="1">Cell membrane</location>
        <topology evidence="1">Multi-pass membrane protein</topology>
    </subcellularLocation>
</comment>
<feature type="transmembrane region" description="Helical" evidence="7">
    <location>
        <begin position="320"/>
        <end position="337"/>
    </location>
</feature>
<dbReference type="AlphaFoldDB" id="T1A0D1"/>
<evidence type="ECO:0000256" key="1">
    <source>
        <dbReference type="ARBA" id="ARBA00004651"/>
    </source>
</evidence>